<dbReference type="Proteomes" id="UP000034881">
    <property type="component" value="Unassembled WGS sequence"/>
</dbReference>
<feature type="region of interest" description="Disordered" evidence="2">
    <location>
        <begin position="1"/>
        <end position="25"/>
    </location>
</feature>
<proteinExistence type="predicted"/>
<keyword evidence="1" id="KW-0175">Coiled coil</keyword>
<protein>
    <submittedName>
        <fullName evidence="3">Uncharacterized protein</fullName>
    </submittedName>
</protein>
<evidence type="ECO:0000313" key="4">
    <source>
        <dbReference type="Proteomes" id="UP000034881"/>
    </source>
</evidence>
<evidence type="ECO:0000256" key="1">
    <source>
        <dbReference type="SAM" id="Coils"/>
    </source>
</evidence>
<name>A0A0G0QPM2_9BACT</name>
<feature type="coiled-coil region" evidence="1">
    <location>
        <begin position="106"/>
        <end position="193"/>
    </location>
</feature>
<evidence type="ECO:0000256" key="2">
    <source>
        <dbReference type="SAM" id="MobiDB-lite"/>
    </source>
</evidence>
<gene>
    <name evidence="3" type="ORF">UT77_C0002G0032</name>
</gene>
<reference evidence="3 4" key="1">
    <citation type="journal article" date="2015" name="Nature">
        <title>rRNA introns, odd ribosomes, and small enigmatic genomes across a large radiation of phyla.</title>
        <authorList>
            <person name="Brown C.T."/>
            <person name="Hug L.A."/>
            <person name="Thomas B.C."/>
            <person name="Sharon I."/>
            <person name="Castelle C.J."/>
            <person name="Singh A."/>
            <person name="Wilkins M.J."/>
            <person name="Williams K.H."/>
            <person name="Banfield J.F."/>
        </authorList>
    </citation>
    <scope>NUCLEOTIDE SEQUENCE [LARGE SCALE GENOMIC DNA]</scope>
</reference>
<comment type="caution">
    <text evidence="3">The sequence shown here is derived from an EMBL/GenBank/DDBJ whole genome shotgun (WGS) entry which is preliminary data.</text>
</comment>
<organism evidence="3 4">
    <name type="scientific">Candidatus Daviesbacteria bacterium GW2011_GWC2_40_12</name>
    <dbReference type="NCBI Taxonomy" id="1618431"/>
    <lineage>
        <taxon>Bacteria</taxon>
        <taxon>Candidatus Daviesiibacteriota</taxon>
    </lineage>
</organism>
<dbReference type="AlphaFoldDB" id="A0A0G0QPM2"/>
<dbReference type="EMBL" id="LBYB01000002">
    <property type="protein sequence ID" value="KKR42379.1"/>
    <property type="molecule type" value="Genomic_DNA"/>
</dbReference>
<accession>A0A0G0QPM2</accession>
<sequence>MPTTVEPEPPKDPTKSPELQTTPASPTAILATKLNSLRARTSQYVENAPALINNLTVTPPEPDSEIKTSPQNLQDLLEDLQKIPPGSAAEYLARSSIALQCILQLKAQTAQEKSAIEREYQRLTENAQEVAAQHQEVDQIRGLRRFFTRRKRKELSAQKDSLDAQAAEAASQLEQKQKAINGIEGNQNELTQKREATILEEIKQEFSAISEGYKEMADEIITDGTLPADFAKTYILKVILPKLRKIPKEHPFIWADQRKYYTVLRDYITSPTKQNKAGQTPVDRLKKLLEADIDDAGSFTIADFKISCQPLLEDMNKTLVAELLNNMAVRDIYLLSSAIETHLTEGSGNFHQGLLKYIKISNLRHNRTYGSNSGFIGHIKFWEEIYSEIRYPSSSKMAFWQAAKTSEAAAQVLGDAVSEQDNLFYSLALKDSLKDDQGHVVYFIAEYPHPSTIRNLVLIAAAANTSHGVDAAIGALNLLNKKPDWSSILDQAETVYPSLKSAREVLTRKIPEGLQQWGIRSKFREAATNLALSIINEPGVDPALKEMATDSLTITPLLGLLEENGVITEAESKVFEQAAKISGAYFLNSLREKLLLCFKSVSGQLERPAHTVGWSDAGHMIDEWGPSLEQCRLEKEAAEAKNIIQNRFYKLAQKIIQNQHNKGVIIYLTDGKLISRIGESSFDANLLEPLLTAWQICPALTTDLSLLHQLLYQFQGEQTSHFFQDMVVSYRDFDKTIIFKMLNLVDRGKLTKARALELSSKAGPVFKNPNFSLAESYPEIFLETDEGLEIFTEAEEKGFFNLNLTQDAELGKSLGRLGKIDKRMLKNFCQATLFKQQESLKQMLDQETVTINGQNWMPLLMAYIEIMNNPYHHLLSNTAQKEKLIALFGEPKTRDFCLNQFRSIWEKYLKSGGVEIMPFSLLAVPGIISLYGDAGPLSQLESLSNFILSLHDSFARDTTAQRTKSEVFHGIYIMEEKFAKEKWSNEDRTDFYNISRDILIAAPSLFSDYLAVLQS</sequence>
<evidence type="ECO:0000313" key="3">
    <source>
        <dbReference type="EMBL" id="KKR42379.1"/>
    </source>
</evidence>